<dbReference type="Proteomes" id="UP001079657">
    <property type="component" value="Unassembled WGS sequence"/>
</dbReference>
<evidence type="ECO:0000313" key="3">
    <source>
        <dbReference type="Proteomes" id="UP001079657"/>
    </source>
</evidence>
<dbReference type="Pfam" id="PF01546">
    <property type="entry name" value="Peptidase_M20"/>
    <property type="match status" value="1"/>
</dbReference>
<dbReference type="SUPFAM" id="SSF53187">
    <property type="entry name" value="Zn-dependent exopeptidases"/>
    <property type="match status" value="1"/>
</dbReference>
<reference evidence="2" key="1">
    <citation type="submission" date="2022-12" db="EMBL/GenBank/DDBJ databases">
        <authorList>
            <person name="Wang J."/>
        </authorList>
    </citation>
    <scope>NUCLEOTIDE SEQUENCE</scope>
    <source>
        <strain evidence="2">HY-42-06</strain>
    </source>
</reference>
<dbReference type="CDD" id="cd08019">
    <property type="entry name" value="M20_Acy1-like"/>
    <property type="match status" value="1"/>
</dbReference>
<dbReference type="Gene3D" id="3.30.70.360">
    <property type="match status" value="1"/>
</dbReference>
<dbReference type="InterPro" id="IPR011650">
    <property type="entry name" value="Peptidase_M20_dimer"/>
</dbReference>
<evidence type="ECO:0000259" key="1">
    <source>
        <dbReference type="Pfam" id="PF07687"/>
    </source>
</evidence>
<organism evidence="2 3">
    <name type="scientific">Clostridium ganghwense</name>
    <dbReference type="NCBI Taxonomy" id="312089"/>
    <lineage>
        <taxon>Bacteria</taxon>
        <taxon>Bacillati</taxon>
        <taxon>Bacillota</taxon>
        <taxon>Clostridia</taxon>
        <taxon>Eubacteriales</taxon>
        <taxon>Clostridiaceae</taxon>
        <taxon>Clostridium</taxon>
    </lineage>
</organism>
<dbReference type="InterPro" id="IPR002933">
    <property type="entry name" value="Peptidase_M20"/>
</dbReference>
<dbReference type="PIRSF" id="PIRSF005962">
    <property type="entry name" value="Pept_M20D_amidohydro"/>
    <property type="match status" value="1"/>
</dbReference>
<dbReference type="PANTHER" id="PTHR11014:SF63">
    <property type="entry name" value="METALLOPEPTIDASE, PUTATIVE (AFU_ORTHOLOGUE AFUA_6G09600)-RELATED"/>
    <property type="match status" value="1"/>
</dbReference>
<proteinExistence type="predicted"/>
<accession>A0ABT4CJ56</accession>
<dbReference type="PANTHER" id="PTHR11014">
    <property type="entry name" value="PEPTIDASE M20 FAMILY MEMBER"/>
    <property type="match status" value="1"/>
</dbReference>
<sequence>MNIENLANKYKEHVINLRREFHRFPEESWREERTSRRVKEELQKIGVDFEATAKTGIVATLRGKNPGKIVALRADMDAIRVKEATGAEFESENEGIMHACGHDGHMAMLIGAAKILKELQNEWDGTVKFIFQPAEEVGEGAAKVIEEGFLDDVQGAFGIHLWSDLPCGKVSVEEGPRMACADIFKIKIKGKGGHGSLPHQGVDAVVAASAIVMNLQTAVSREINPMEPAVVSVGALKAGTRFNVIASEAILEGTTRCFNEEIRQQFPKILERISKNTAASFKAEAELEYIFATPITINDKKCSSIARGSVEKIAGSDAVVLMDKLTVTEDIGRYFEKIHGVLAFVGVRNEKKDAIYPQHHEKYTIDEDALEIGTALYAQYALDFLNYKGL</sequence>
<dbReference type="InterPro" id="IPR036264">
    <property type="entry name" value="Bact_exopeptidase_dim_dom"/>
</dbReference>
<evidence type="ECO:0000313" key="2">
    <source>
        <dbReference type="EMBL" id="MCY6369082.1"/>
    </source>
</evidence>
<protein>
    <submittedName>
        <fullName evidence="2">M20 family metallopeptidase</fullName>
    </submittedName>
</protein>
<gene>
    <name evidence="2" type="ORF">OXH55_00290</name>
</gene>
<dbReference type="InterPro" id="IPR017439">
    <property type="entry name" value="Amidohydrolase"/>
</dbReference>
<dbReference type="RefSeq" id="WP_268047407.1">
    <property type="nucleotide sequence ID" value="NZ_JAPQES010000001.1"/>
</dbReference>
<dbReference type="NCBIfam" id="TIGR01891">
    <property type="entry name" value="amidohydrolases"/>
    <property type="match status" value="1"/>
</dbReference>
<dbReference type="Pfam" id="PF07687">
    <property type="entry name" value="M20_dimer"/>
    <property type="match status" value="1"/>
</dbReference>
<keyword evidence="3" id="KW-1185">Reference proteome</keyword>
<feature type="domain" description="Peptidase M20 dimerisation" evidence="1">
    <location>
        <begin position="184"/>
        <end position="276"/>
    </location>
</feature>
<dbReference type="EMBL" id="JAPQES010000001">
    <property type="protein sequence ID" value="MCY6369082.1"/>
    <property type="molecule type" value="Genomic_DNA"/>
</dbReference>
<dbReference type="SUPFAM" id="SSF55031">
    <property type="entry name" value="Bacterial exopeptidase dimerisation domain"/>
    <property type="match status" value="1"/>
</dbReference>
<dbReference type="Gene3D" id="3.40.630.10">
    <property type="entry name" value="Zn peptidases"/>
    <property type="match status" value="1"/>
</dbReference>
<comment type="caution">
    <text evidence="2">The sequence shown here is derived from an EMBL/GenBank/DDBJ whole genome shotgun (WGS) entry which is preliminary data.</text>
</comment>
<name>A0ABT4CJ56_9CLOT</name>